<gene>
    <name evidence="10" type="ORF">CANVERA_P3680</name>
</gene>
<evidence type="ECO:0000259" key="6">
    <source>
        <dbReference type="Pfam" id="PF23036"/>
    </source>
</evidence>
<dbReference type="Pfam" id="PF12584">
    <property type="entry name" value="TRAPPC10"/>
    <property type="match status" value="1"/>
</dbReference>
<evidence type="ECO:0000256" key="3">
    <source>
        <dbReference type="ARBA" id="ARBA00023034"/>
    </source>
</evidence>
<keyword evidence="11" id="KW-1185">Reference proteome</keyword>
<evidence type="ECO:0000259" key="8">
    <source>
        <dbReference type="Pfam" id="PF23274"/>
    </source>
</evidence>
<keyword evidence="3" id="KW-0333">Golgi apparatus</keyword>
<dbReference type="InterPro" id="IPR055504">
    <property type="entry name" value="DUF7076"/>
</dbReference>
<dbReference type="GO" id="GO:1990071">
    <property type="term" value="C:TRAPPII protein complex"/>
    <property type="evidence" value="ECO:0007669"/>
    <property type="project" value="InterPro"/>
</dbReference>
<feature type="domain" description="TRAPPC10/Trs130 N-terminal" evidence="6">
    <location>
        <begin position="10"/>
        <end position="299"/>
    </location>
</feature>
<feature type="compositionally biased region" description="Acidic residues" evidence="4">
    <location>
        <begin position="1038"/>
        <end position="1047"/>
    </location>
</feature>
<dbReference type="InterPro" id="IPR056913">
    <property type="entry name" value="TRAPPC10/Trs130_N"/>
</dbReference>
<sequence length="1152" mass="134004">MNIGKLNDKNPIKIGYYDPFDVYPLIRDELIKYLPLTNLHIKLNSNPTKTINKLPVDLFEEVPKKDQYNNTHPENVYLRLMFIKIDSLDKYRNQVRPLIREWLKNLVFKLKTSWMIIFYQSQESKESSSLIKTSYFDKLQKDFGVDGKELDTILPNSTSSLTSGHCFKYRSNVNEFIIQLKITLINAFISQHDLFNEWIKTRKSNSFERLIAVYKLGELFNEMRLFQESNDIFNELESEIDNVAQLHPDLLNYDIDIDQFEIDKFEQKNLKESLYQETINLFDLKCLIFINQSLILQKLAINLTNSVGSKHICKLYQKLMIFLNLIQRNTSLKFAEFEYRLIDYYLNLPILSQKFNTEDSKELIECKAELKLFQRSIVCKIGNLNGIYIYQLQYDEISLEETKEQKPENKSTLFKDKSAYRDRFESITEDVIKDFLICNRSKSIDVLSIDLALLNFDKANYQQCLDILDNSYDFFIDNGWKFLGGILLEIYLKCIEETNPENTDEILKTCLKLLSILNSNSNFNAIRLIKDKSQVEKLYTKINQYSLDQESVIECSLSEFFKTDLVPYISADEESNKDEYYIELEVLNSFGIKFNFLNVKLVVINDEGTEMTFSINDVELDAKAVFKLVTNHFVIGSFAPLKLSIHLNEKLKLVLDYGKKDIQIHNASFNDTGIENNTTREKISTGPLLAYQNLKKFRANFQASNIVKLGTSNVVLKIENKNNEIRNVVINLGSTTAGLTLENSVLKLEKLEGNERKDFNIPYTYTSDDRIINVRATITYKLNDENYSFMISYDIDTNLSISVSVQDIFKQDFIYSKFQIGTSNSKFPIKMLNYELTNENYEIESPMNKLDEIVLFGEQPASIFYKIKPKENYKATAKDVLQLVIDYRNLQDECELYLFNHIFEKLQAIELTKYWYLIKDIILLQAKFDLNNYAINDSLKLVNDDEFISLSNKIINQYIPLGNQKSITDILQSSVKNTNDINITSAIYDKNQLIIDVAKPVLKYLQVIEYKHEKQMYIVGEPINVELQVKTITKWSLTEEDQPEEEPQVLASSSPTRNGNNTHSTSEFQISLQNDDNWLISGFKRYTFKPVNDNIVKLDLILIPLNIGKILLPKILIKNLNNDGYSSIDIEFKNGNETMLIVPEVNNITFSF</sequence>
<dbReference type="AlphaFoldDB" id="A0A9W4TWX3"/>
<dbReference type="InterPro" id="IPR055505">
    <property type="entry name" value="DUF7077"/>
</dbReference>
<comment type="caution">
    <text evidence="10">The sequence shown here is derived from an EMBL/GenBank/DDBJ whole genome shotgun (WGS) entry which is preliminary data.</text>
</comment>
<comment type="subcellular location">
    <subcellularLocation>
        <location evidence="1">Golgi apparatus</location>
    </subcellularLocation>
</comment>
<evidence type="ECO:0000256" key="1">
    <source>
        <dbReference type="ARBA" id="ARBA00004555"/>
    </source>
</evidence>
<dbReference type="EMBL" id="CANTUO010000004">
    <property type="protein sequence ID" value="CAI5759171.1"/>
    <property type="molecule type" value="Genomic_DNA"/>
</dbReference>
<dbReference type="Pfam" id="PF23274">
    <property type="entry name" value="DUF7077"/>
    <property type="match status" value="1"/>
</dbReference>
<feature type="domain" description="DUF7078" evidence="9">
    <location>
        <begin position="891"/>
        <end position="977"/>
    </location>
</feature>
<feature type="region of interest" description="Disordered" evidence="4">
    <location>
        <begin position="1038"/>
        <end position="1065"/>
    </location>
</feature>
<evidence type="ECO:0000313" key="10">
    <source>
        <dbReference type="EMBL" id="CAI5759171.1"/>
    </source>
</evidence>
<reference evidence="10" key="1">
    <citation type="submission" date="2022-12" db="EMBL/GenBank/DDBJ databases">
        <authorList>
            <person name="Brejova B."/>
        </authorList>
    </citation>
    <scope>NUCLEOTIDE SEQUENCE</scope>
</reference>
<evidence type="ECO:0000256" key="2">
    <source>
        <dbReference type="ARBA" id="ARBA00022448"/>
    </source>
</evidence>
<dbReference type="GO" id="GO:0034498">
    <property type="term" value="P:early endosome to Golgi transport"/>
    <property type="evidence" value="ECO:0007669"/>
    <property type="project" value="TreeGrafter"/>
</dbReference>
<feature type="compositionally biased region" description="Polar residues" evidence="4">
    <location>
        <begin position="1050"/>
        <end position="1065"/>
    </location>
</feature>
<feature type="domain" description="TRAPPC10/Trs130 C-terminal" evidence="5">
    <location>
        <begin position="1009"/>
        <end position="1123"/>
    </location>
</feature>
<evidence type="ECO:0000313" key="11">
    <source>
        <dbReference type="Proteomes" id="UP001152885"/>
    </source>
</evidence>
<feature type="domain" description="DUF7076" evidence="7">
    <location>
        <begin position="542"/>
        <end position="658"/>
    </location>
</feature>
<dbReference type="GO" id="GO:0006891">
    <property type="term" value="P:intra-Golgi vesicle-mediated transport"/>
    <property type="evidence" value="ECO:0007669"/>
    <property type="project" value="TreeGrafter"/>
</dbReference>
<organism evidence="10 11">
    <name type="scientific">Candida verbasci</name>
    <dbReference type="NCBI Taxonomy" id="1227364"/>
    <lineage>
        <taxon>Eukaryota</taxon>
        <taxon>Fungi</taxon>
        <taxon>Dikarya</taxon>
        <taxon>Ascomycota</taxon>
        <taxon>Saccharomycotina</taxon>
        <taxon>Pichiomycetes</taxon>
        <taxon>Debaryomycetaceae</taxon>
        <taxon>Candida/Lodderomyces clade</taxon>
        <taxon>Candida</taxon>
    </lineage>
</organism>
<name>A0A9W4TWX3_9ASCO</name>
<dbReference type="OrthoDB" id="10256906at2759"/>
<dbReference type="GO" id="GO:0005829">
    <property type="term" value="C:cytosol"/>
    <property type="evidence" value="ECO:0007669"/>
    <property type="project" value="GOC"/>
</dbReference>
<dbReference type="Proteomes" id="UP001152885">
    <property type="component" value="Unassembled WGS sequence"/>
</dbReference>
<keyword evidence="2" id="KW-0813">Transport</keyword>
<dbReference type="InterPro" id="IPR022233">
    <property type="entry name" value="TRAPPC10/Trs130_C"/>
</dbReference>
<evidence type="ECO:0000256" key="4">
    <source>
        <dbReference type="SAM" id="MobiDB-lite"/>
    </source>
</evidence>
<dbReference type="InterPro" id="IPR045126">
    <property type="entry name" value="TRAPPC10/Trs130"/>
</dbReference>
<proteinExistence type="predicted"/>
<dbReference type="Pfam" id="PF23036">
    <property type="entry name" value="TRAPPC10_1st"/>
    <property type="match status" value="1"/>
</dbReference>
<feature type="domain" description="DUF7077" evidence="8">
    <location>
        <begin position="695"/>
        <end position="796"/>
    </location>
</feature>
<dbReference type="PANTHER" id="PTHR13251:SF3">
    <property type="entry name" value="TRAFFICKING PROTEIN PARTICLE COMPLEX SUBUNIT 10"/>
    <property type="match status" value="1"/>
</dbReference>
<protein>
    <recommendedName>
        <fullName evidence="12">Trafficking protein particle complex II-specific subunit 130</fullName>
    </recommendedName>
</protein>
<dbReference type="Pfam" id="PF23285">
    <property type="entry name" value="DUF7078"/>
    <property type="match status" value="1"/>
</dbReference>
<dbReference type="InterPro" id="IPR055506">
    <property type="entry name" value="DUF7078"/>
</dbReference>
<evidence type="ECO:0000259" key="9">
    <source>
        <dbReference type="Pfam" id="PF23285"/>
    </source>
</evidence>
<accession>A0A9W4TWX3</accession>
<evidence type="ECO:0000259" key="7">
    <source>
        <dbReference type="Pfam" id="PF23273"/>
    </source>
</evidence>
<dbReference type="Pfam" id="PF23273">
    <property type="entry name" value="DUF7076"/>
    <property type="match status" value="1"/>
</dbReference>
<evidence type="ECO:0000259" key="5">
    <source>
        <dbReference type="Pfam" id="PF12584"/>
    </source>
</evidence>
<evidence type="ECO:0008006" key="12">
    <source>
        <dbReference type="Google" id="ProtNLM"/>
    </source>
</evidence>
<dbReference type="PANTHER" id="PTHR13251">
    <property type="entry name" value="EPILEPSY HOLOPROSENCEPHALY CANDIDATE 1/TMEM1"/>
    <property type="match status" value="1"/>
</dbReference>